<evidence type="ECO:0000313" key="1">
    <source>
        <dbReference type="EMBL" id="GLY91634.1"/>
    </source>
</evidence>
<reference evidence="1" key="1">
    <citation type="submission" date="2023-03" db="EMBL/GenBank/DDBJ databases">
        <title>Actinoallomurus iriomotensis NBRC 103684.</title>
        <authorList>
            <person name="Ichikawa N."/>
            <person name="Sato H."/>
            <person name="Tonouchi N."/>
        </authorList>
    </citation>
    <scope>NUCLEOTIDE SEQUENCE</scope>
    <source>
        <strain evidence="1">NBRC 103684</strain>
    </source>
</reference>
<dbReference type="AlphaFoldDB" id="A0A9W6SDJ7"/>
<dbReference type="InterPro" id="IPR000801">
    <property type="entry name" value="Esterase-like"/>
</dbReference>
<dbReference type="Pfam" id="PF00756">
    <property type="entry name" value="Esterase"/>
    <property type="match status" value="1"/>
</dbReference>
<dbReference type="InterPro" id="IPR050583">
    <property type="entry name" value="Mycobacterial_A85_antigen"/>
</dbReference>
<dbReference type="GO" id="GO:0016747">
    <property type="term" value="F:acyltransferase activity, transferring groups other than amino-acyl groups"/>
    <property type="evidence" value="ECO:0007669"/>
    <property type="project" value="TreeGrafter"/>
</dbReference>
<organism evidence="1 2">
    <name type="scientific">Actinoallomurus iriomotensis</name>
    <dbReference type="NCBI Taxonomy" id="478107"/>
    <lineage>
        <taxon>Bacteria</taxon>
        <taxon>Bacillati</taxon>
        <taxon>Actinomycetota</taxon>
        <taxon>Actinomycetes</taxon>
        <taxon>Streptosporangiales</taxon>
        <taxon>Thermomonosporaceae</taxon>
        <taxon>Actinoallomurus</taxon>
    </lineage>
</organism>
<dbReference type="PANTHER" id="PTHR48098">
    <property type="entry name" value="ENTEROCHELIN ESTERASE-RELATED"/>
    <property type="match status" value="1"/>
</dbReference>
<evidence type="ECO:0000313" key="2">
    <source>
        <dbReference type="Proteomes" id="UP001165074"/>
    </source>
</evidence>
<name>A0A9W6SDJ7_9ACTN</name>
<sequence>MVPRRTFVFGGAALGGVAVAGGTGALLVEEDVLPGKVAFDRAIGRCRTLPAAPATAGVVRSTTFHSHRRRTDVTATVVLPAGVTSPRGLPVAVALHGNGGTGANTARGLRLDRYLTEAVRTRSTPPFALVTVDGGPNSYWHPRASGDDPLGMITDELLPLLSRQGARTDRFGVIGWSMGGYGALVVAETVGASRVAAMVAASPAVFPSYANARRTNHQAFDGPEDFARYDVFRGLGRLHGVPAWVDCGTSDPFAPMVRRLRDRLRPAGAMTRGCHDGAFWLRRLPAQLSFLGGRLTSA</sequence>
<dbReference type="RefSeq" id="WP_285583342.1">
    <property type="nucleotide sequence ID" value="NZ_BSTK01000021.1"/>
</dbReference>
<dbReference type="PANTHER" id="PTHR48098:SF1">
    <property type="entry name" value="DIACYLGLYCEROL ACYLTRANSFERASE_MYCOLYLTRANSFERASE AG85A"/>
    <property type="match status" value="1"/>
</dbReference>
<gene>
    <name evidence="1" type="ORF">Airi02_095620</name>
</gene>
<comment type="caution">
    <text evidence="1">The sequence shown here is derived from an EMBL/GenBank/DDBJ whole genome shotgun (WGS) entry which is preliminary data.</text>
</comment>
<dbReference type="SUPFAM" id="SSF53474">
    <property type="entry name" value="alpha/beta-Hydrolases"/>
    <property type="match status" value="1"/>
</dbReference>
<dbReference type="Proteomes" id="UP001165074">
    <property type="component" value="Unassembled WGS sequence"/>
</dbReference>
<proteinExistence type="predicted"/>
<keyword evidence="2" id="KW-1185">Reference proteome</keyword>
<dbReference type="InterPro" id="IPR029058">
    <property type="entry name" value="AB_hydrolase_fold"/>
</dbReference>
<accession>A0A9W6SDJ7</accession>
<dbReference type="Gene3D" id="3.40.50.1820">
    <property type="entry name" value="alpha/beta hydrolase"/>
    <property type="match status" value="1"/>
</dbReference>
<protein>
    <submittedName>
        <fullName evidence="1">Uncharacterized protein</fullName>
    </submittedName>
</protein>
<dbReference type="EMBL" id="BSTK01000021">
    <property type="protein sequence ID" value="GLY91634.1"/>
    <property type="molecule type" value="Genomic_DNA"/>
</dbReference>